<dbReference type="AlphaFoldDB" id="A0A1F7I3A3"/>
<accession>A0A1F7I3A3</accession>
<keyword evidence="1" id="KW-1133">Transmembrane helix</keyword>
<protein>
    <submittedName>
        <fullName evidence="2">Uncharacterized protein</fullName>
    </submittedName>
</protein>
<sequence>MVKKIVYLSTLLLLPLIFVFDLLIFLTTKVTCLSCQMGEYFRNSSLTITLVNQVWQTIYQPSKKSAR</sequence>
<dbReference type="Proteomes" id="UP000176803">
    <property type="component" value="Unassembled WGS sequence"/>
</dbReference>
<proteinExistence type="predicted"/>
<dbReference type="EMBL" id="MGAC01000028">
    <property type="protein sequence ID" value="OGK37874.1"/>
    <property type="molecule type" value="Genomic_DNA"/>
</dbReference>
<keyword evidence="1" id="KW-0472">Membrane</keyword>
<comment type="caution">
    <text evidence="2">The sequence shown here is derived from an EMBL/GenBank/DDBJ whole genome shotgun (WGS) entry which is preliminary data.</text>
</comment>
<evidence type="ECO:0000313" key="2">
    <source>
        <dbReference type="EMBL" id="OGK37874.1"/>
    </source>
</evidence>
<evidence type="ECO:0000313" key="3">
    <source>
        <dbReference type="Proteomes" id="UP000176803"/>
    </source>
</evidence>
<feature type="transmembrane region" description="Helical" evidence="1">
    <location>
        <begin position="5"/>
        <end position="26"/>
    </location>
</feature>
<organism evidence="2 3">
    <name type="scientific">Candidatus Roizmanbacteria bacterium RIFCSPHIGHO2_12_FULL_41_11</name>
    <dbReference type="NCBI Taxonomy" id="1802052"/>
    <lineage>
        <taxon>Bacteria</taxon>
        <taxon>Candidatus Roizmaniibacteriota</taxon>
    </lineage>
</organism>
<gene>
    <name evidence="2" type="ORF">A3F03_01495</name>
</gene>
<evidence type="ECO:0000256" key="1">
    <source>
        <dbReference type="SAM" id="Phobius"/>
    </source>
</evidence>
<reference evidence="2 3" key="1">
    <citation type="journal article" date="2016" name="Nat. Commun.">
        <title>Thousands of microbial genomes shed light on interconnected biogeochemical processes in an aquifer system.</title>
        <authorList>
            <person name="Anantharaman K."/>
            <person name="Brown C.T."/>
            <person name="Hug L.A."/>
            <person name="Sharon I."/>
            <person name="Castelle C.J."/>
            <person name="Probst A.J."/>
            <person name="Thomas B.C."/>
            <person name="Singh A."/>
            <person name="Wilkins M.J."/>
            <person name="Karaoz U."/>
            <person name="Brodie E.L."/>
            <person name="Williams K.H."/>
            <person name="Hubbard S.S."/>
            <person name="Banfield J.F."/>
        </authorList>
    </citation>
    <scope>NUCLEOTIDE SEQUENCE [LARGE SCALE GENOMIC DNA]</scope>
</reference>
<keyword evidence="1" id="KW-0812">Transmembrane</keyword>
<name>A0A1F7I3A3_9BACT</name>